<evidence type="ECO:0000256" key="1">
    <source>
        <dbReference type="SAM" id="Phobius"/>
    </source>
</evidence>
<name>A0A3M7R3T0_BRAPC</name>
<dbReference type="EMBL" id="REGN01004280">
    <property type="protein sequence ID" value="RNA18243.1"/>
    <property type="molecule type" value="Genomic_DNA"/>
</dbReference>
<dbReference type="AlphaFoldDB" id="A0A3M7R3T0"/>
<keyword evidence="1" id="KW-1133">Transmembrane helix</keyword>
<keyword evidence="1" id="KW-0812">Transmembrane</keyword>
<keyword evidence="3" id="KW-1185">Reference proteome</keyword>
<sequence length="171" mass="20023">MNIEIKFFFNNNQQIFSNLFSINIGQNFQLILIMRHEFLVSVKTNSVAPCQSLNAFLIATLNSTDLFFSHLKSKSFKYRFIRGTVLNIVMSGLAQLGDFILATVCSSISPHFFDFTTRYLLQFCLFNNYGIVNFVIKKKKQNTKIQLFNQYYGFTGEFLEKYFTERDNYIL</sequence>
<organism evidence="2 3">
    <name type="scientific">Brachionus plicatilis</name>
    <name type="common">Marine rotifer</name>
    <name type="synonym">Brachionus muelleri</name>
    <dbReference type="NCBI Taxonomy" id="10195"/>
    <lineage>
        <taxon>Eukaryota</taxon>
        <taxon>Metazoa</taxon>
        <taxon>Spiralia</taxon>
        <taxon>Gnathifera</taxon>
        <taxon>Rotifera</taxon>
        <taxon>Eurotatoria</taxon>
        <taxon>Monogononta</taxon>
        <taxon>Pseudotrocha</taxon>
        <taxon>Ploima</taxon>
        <taxon>Brachionidae</taxon>
        <taxon>Brachionus</taxon>
    </lineage>
</organism>
<feature type="transmembrane region" description="Helical" evidence="1">
    <location>
        <begin position="119"/>
        <end position="136"/>
    </location>
</feature>
<reference evidence="2 3" key="1">
    <citation type="journal article" date="2018" name="Sci. Rep.">
        <title>Genomic signatures of local adaptation to the degree of environmental predictability in rotifers.</title>
        <authorList>
            <person name="Franch-Gras L."/>
            <person name="Hahn C."/>
            <person name="Garcia-Roger E.M."/>
            <person name="Carmona M.J."/>
            <person name="Serra M."/>
            <person name="Gomez A."/>
        </authorList>
    </citation>
    <scope>NUCLEOTIDE SEQUENCE [LARGE SCALE GENOMIC DNA]</scope>
    <source>
        <strain evidence="2">HYR1</strain>
    </source>
</reference>
<keyword evidence="1" id="KW-0472">Membrane</keyword>
<accession>A0A3M7R3T0</accession>
<feature type="transmembrane region" description="Helical" evidence="1">
    <location>
        <begin position="84"/>
        <end position="113"/>
    </location>
</feature>
<evidence type="ECO:0000313" key="3">
    <source>
        <dbReference type="Proteomes" id="UP000276133"/>
    </source>
</evidence>
<comment type="caution">
    <text evidence="2">The sequence shown here is derived from an EMBL/GenBank/DDBJ whole genome shotgun (WGS) entry which is preliminary data.</text>
</comment>
<dbReference type="Proteomes" id="UP000276133">
    <property type="component" value="Unassembled WGS sequence"/>
</dbReference>
<protein>
    <submittedName>
        <fullName evidence="2">Uncharacterized protein</fullName>
    </submittedName>
</protein>
<gene>
    <name evidence="2" type="ORF">BpHYR1_041978</name>
</gene>
<evidence type="ECO:0000313" key="2">
    <source>
        <dbReference type="EMBL" id="RNA18243.1"/>
    </source>
</evidence>
<proteinExistence type="predicted"/>